<sequence length="178" mass="20352">MYTPKYDLALVDDARNGDKQAILALLDLAQPDIRRYARRSCSASDDVDDVVQETLWLLYRRVGTLRALGSISGWLLAVVRRECLRMAMRALGKPDNLDDALLNPADVDRLAHLSQDELRLDLSRAIQSLPEHYREVIILRDIEEMTIDEVAASLNLTRESIKGRLHRSRALLREYLLD</sequence>
<proteinExistence type="inferred from homology"/>
<feature type="domain" description="RNA polymerase sigma-70 region 2" evidence="5">
    <location>
        <begin position="30"/>
        <end position="87"/>
    </location>
</feature>
<keyword evidence="2" id="KW-0805">Transcription regulation</keyword>
<evidence type="ECO:0000313" key="9">
    <source>
        <dbReference type="Proteomes" id="UP000471560"/>
    </source>
</evidence>
<dbReference type="Pfam" id="PF04542">
    <property type="entry name" value="Sigma70_r2"/>
    <property type="match status" value="1"/>
</dbReference>
<dbReference type="InterPro" id="IPR007627">
    <property type="entry name" value="RNA_pol_sigma70_r2"/>
</dbReference>
<gene>
    <name evidence="8" type="ORF">A4U53_30650</name>
    <name evidence="7" type="ORF">GR204_32315</name>
</gene>
<dbReference type="GO" id="GO:0003677">
    <property type="term" value="F:DNA binding"/>
    <property type="evidence" value="ECO:0007669"/>
    <property type="project" value="InterPro"/>
</dbReference>
<dbReference type="RefSeq" id="WP_064249775.1">
    <property type="nucleotide sequence ID" value="NZ_JAAXDH010000063.1"/>
</dbReference>
<dbReference type="Pfam" id="PF08281">
    <property type="entry name" value="Sigma70_r4_2"/>
    <property type="match status" value="1"/>
</dbReference>
<evidence type="ECO:0000259" key="6">
    <source>
        <dbReference type="Pfam" id="PF08281"/>
    </source>
</evidence>
<evidence type="ECO:0000256" key="1">
    <source>
        <dbReference type="ARBA" id="ARBA00010641"/>
    </source>
</evidence>
<reference evidence="8" key="1">
    <citation type="submission" date="2016-04" db="EMBL/GenBank/DDBJ databases">
        <title>Fast-growing isolate from the root nodules of Vavilovia formosa.</title>
        <authorList>
            <person name="Kimeklis A."/>
            <person name="Safronova V."/>
            <person name="Belimov A."/>
            <person name="Andronov E."/>
        </authorList>
    </citation>
    <scope>NUCLEOTIDE SEQUENCE [LARGE SCALE GENOMIC DNA]</scope>
    <source>
        <strain evidence="8">Vaf-46</strain>
    </source>
</reference>
<reference evidence="7 9" key="2">
    <citation type="submission" date="2019-12" db="EMBL/GenBank/DDBJ databases">
        <title>Rhizobium genotypes associated with high levels of biological nitrogen fixation by grain legumes in a temperate-maritime cropping system.</title>
        <authorList>
            <person name="Maluk M."/>
            <person name="Francesc Ferrando Molina F."/>
            <person name="Lopez Del Egido L."/>
            <person name="Lafos M."/>
            <person name="Langarica-Fuentes A."/>
            <person name="Gebre Yohannes G."/>
            <person name="Young M.W."/>
            <person name="Martin P."/>
            <person name="Gantlett R."/>
            <person name="Kenicer G."/>
            <person name="Hawes C."/>
            <person name="Begg G.S."/>
            <person name="Quilliam R.S."/>
            <person name="Squire G.R."/>
            <person name="Poole P.S."/>
            <person name="Young P.W."/>
            <person name="Iannetta P.M."/>
            <person name="James E.K."/>
        </authorList>
    </citation>
    <scope>NUCLEOTIDE SEQUENCE [LARGE SCALE GENOMIC DNA]</scope>
    <source>
        <strain evidence="7 9">JHI1096</strain>
    </source>
</reference>
<comment type="similarity">
    <text evidence="1">Belongs to the sigma-70 factor family. ECF subfamily.</text>
</comment>
<evidence type="ECO:0000256" key="3">
    <source>
        <dbReference type="ARBA" id="ARBA00023082"/>
    </source>
</evidence>
<protein>
    <submittedName>
        <fullName evidence="8">RNA polymerase subunit sigma-24</fullName>
    </submittedName>
    <submittedName>
        <fullName evidence="7">Sigma-70 family RNA polymerase sigma factor</fullName>
    </submittedName>
</protein>
<evidence type="ECO:0000313" key="8">
    <source>
        <dbReference type="EMBL" id="OAP90180.1"/>
    </source>
</evidence>
<dbReference type="Proteomes" id="UP000471560">
    <property type="component" value="Unassembled WGS sequence"/>
</dbReference>
<keyword evidence="4" id="KW-0804">Transcription</keyword>
<dbReference type="SUPFAM" id="SSF88946">
    <property type="entry name" value="Sigma2 domain of RNA polymerase sigma factors"/>
    <property type="match status" value="1"/>
</dbReference>
<dbReference type="GO" id="GO:0006352">
    <property type="term" value="P:DNA-templated transcription initiation"/>
    <property type="evidence" value="ECO:0007669"/>
    <property type="project" value="InterPro"/>
</dbReference>
<accession>A0A179BFM2</accession>
<evidence type="ECO:0000313" key="7">
    <source>
        <dbReference type="EMBL" id="NEI38577.1"/>
    </source>
</evidence>
<organism evidence="8">
    <name type="scientific">Rhizobium leguminosarum</name>
    <dbReference type="NCBI Taxonomy" id="384"/>
    <lineage>
        <taxon>Bacteria</taxon>
        <taxon>Pseudomonadati</taxon>
        <taxon>Pseudomonadota</taxon>
        <taxon>Alphaproteobacteria</taxon>
        <taxon>Hyphomicrobiales</taxon>
        <taxon>Rhizobiaceae</taxon>
        <taxon>Rhizobium/Agrobacterium group</taxon>
        <taxon>Rhizobium</taxon>
    </lineage>
</organism>
<dbReference type="GO" id="GO:0016987">
    <property type="term" value="F:sigma factor activity"/>
    <property type="evidence" value="ECO:0007669"/>
    <property type="project" value="UniProtKB-KW"/>
</dbReference>
<dbReference type="AlphaFoldDB" id="A0A179BFM2"/>
<dbReference type="EMBL" id="WUEZ01000059">
    <property type="protein sequence ID" value="NEI38577.1"/>
    <property type="molecule type" value="Genomic_DNA"/>
</dbReference>
<dbReference type="InterPro" id="IPR013324">
    <property type="entry name" value="RNA_pol_sigma_r3/r4-like"/>
</dbReference>
<dbReference type="InterPro" id="IPR036388">
    <property type="entry name" value="WH-like_DNA-bd_sf"/>
</dbReference>
<dbReference type="NCBIfam" id="TIGR02937">
    <property type="entry name" value="sigma70-ECF"/>
    <property type="match status" value="1"/>
</dbReference>
<dbReference type="InterPro" id="IPR039425">
    <property type="entry name" value="RNA_pol_sigma-70-like"/>
</dbReference>
<keyword evidence="3" id="KW-0731">Sigma factor</keyword>
<dbReference type="CDD" id="cd06171">
    <property type="entry name" value="Sigma70_r4"/>
    <property type="match status" value="1"/>
</dbReference>
<dbReference type="eggNOG" id="COG1595">
    <property type="taxonomic scope" value="Bacteria"/>
</dbReference>
<dbReference type="PANTHER" id="PTHR43133:SF51">
    <property type="entry name" value="RNA POLYMERASE SIGMA FACTOR"/>
    <property type="match status" value="1"/>
</dbReference>
<dbReference type="PANTHER" id="PTHR43133">
    <property type="entry name" value="RNA POLYMERASE ECF-TYPE SIGMA FACTO"/>
    <property type="match status" value="1"/>
</dbReference>
<dbReference type="Gene3D" id="1.10.10.10">
    <property type="entry name" value="Winged helix-like DNA-binding domain superfamily/Winged helix DNA-binding domain"/>
    <property type="match status" value="1"/>
</dbReference>
<feature type="domain" description="RNA polymerase sigma factor 70 region 4 type 2" evidence="6">
    <location>
        <begin position="120"/>
        <end position="172"/>
    </location>
</feature>
<comment type="caution">
    <text evidence="8">The sequence shown here is derived from an EMBL/GenBank/DDBJ whole genome shotgun (WGS) entry which is preliminary data.</text>
</comment>
<dbReference type="InterPro" id="IPR014284">
    <property type="entry name" value="RNA_pol_sigma-70_dom"/>
</dbReference>
<dbReference type="EMBL" id="LWBS01000424">
    <property type="protein sequence ID" value="OAP90180.1"/>
    <property type="molecule type" value="Genomic_DNA"/>
</dbReference>
<evidence type="ECO:0000256" key="4">
    <source>
        <dbReference type="ARBA" id="ARBA00023163"/>
    </source>
</evidence>
<dbReference type="Gene3D" id="1.10.1740.10">
    <property type="match status" value="1"/>
</dbReference>
<evidence type="ECO:0000256" key="2">
    <source>
        <dbReference type="ARBA" id="ARBA00023015"/>
    </source>
</evidence>
<dbReference type="InterPro" id="IPR013325">
    <property type="entry name" value="RNA_pol_sigma_r2"/>
</dbReference>
<name>A0A179BFM2_RHILE</name>
<dbReference type="InterPro" id="IPR013249">
    <property type="entry name" value="RNA_pol_sigma70_r4_t2"/>
</dbReference>
<dbReference type="SUPFAM" id="SSF88659">
    <property type="entry name" value="Sigma3 and sigma4 domains of RNA polymerase sigma factors"/>
    <property type="match status" value="1"/>
</dbReference>
<evidence type="ECO:0000259" key="5">
    <source>
        <dbReference type="Pfam" id="PF04542"/>
    </source>
</evidence>